<keyword evidence="1" id="KW-0812">Transmembrane</keyword>
<evidence type="ECO:0000313" key="2">
    <source>
        <dbReference type="EMBL" id="KFM81952.1"/>
    </source>
</evidence>
<dbReference type="EMBL" id="KK122115">
    <property type="protein sequence ID" value="KFM81952.1"/>
    <property type="molecule type" value="Genomic_DNA"/>
</dbReference>
<keyword evidence="1" id="KW-0472">Membrane</keyword>
<organism evidence="2 3">
    <name type="scientific">Stegodyphus mimosarum</name>
    <name type="common">African social velvet spider</name>
    <dbReference type="NCBI Taxonomy" id="407821"/>
    <lineage>
        <taxon>Eukaryota</taxon>
        <taxon>Metazoa</taxon>
        <taxon>Ecdysozoa</taxon>
        <taxon>Arthropoda</taxon>
        <taxon>Chelicerata</taxon>
        <taxon>Arachnida</taxon>
        <taxon>Araneae</taxon>
        <taxon>Araneomorphae</taxon>
        <taxon>Entelegynae</taxon>
        <taxon>Eresoidea</taxon>
        <taxon>Eresidae</taxon>
        <taxon>Stegodyphus</taxon>
    </lineage>
</organism>
<sequence>MFKASPRSTTCSSVDDSQQSLVFAANLPHFAGVVVSLAIIRTNWPHNGFTSRGTLASGNSIPVNITFLSWPTLQILTRIGT</sequence>
<feature type="transmembrane region" description="Helical" evidence="1">
    <location>
        <begin position="20"/>
        <end position="40"/>
    </location>
</feature>
<gene>
    <name evidence="2" type="ORF">X975_22742</name>
</gene>
<proteinExistence type="predicted"/>
<name>A0A087UX63_STEMI</name>
<dbReference type="AlphaFoldDB" id="A0A087UX63"/>
<evidence type="ECO:0000313" key="3">
    <source>
        <dbReference type="Proteomes" id="UP000054359"/>
    </source>
</evidence>
<feature type="non-terminal residue" evidence="2">
    <location>
        <position position="81"/>
    </location>
</feature>
<reference evidence="2 3" key="1">
    <citation type="submission" date="2013-11" db="EMBL/GenBank/DDBJ databases">
        <title>Genome sequencing of Stegodyphus mimosarum.</title>
        <authorList>
            <person name="Bechsgaard J."/>
        </authorList>
    </citation>
    <scope>NUCLEOTIDE SEQUENCE [LARGE SCALE GENOMIC DNA]</scope>
</reference>
<accession>A0A087UX63</accession>
<keyword evidence="3" id="KW-1185">Reference proteome</keyword>
<evidence type="ECO:0000256" key="1">
    <source>
        <dbReference type="SAM" id="Phobius"/>
    </source>
</evidence>
<protein>
    <submittedName>
        <fullName evidence="2">Uncharacterized protein</fullName>
    </submittedName>
</protein>
<keyword evidence="1" id="KW-1133">Transmembrane helix</keyword>
<dbReference type="Proteomes" id="UP000054359">
    <property type="component" value="Unassembled WGS sequence"/>
</dbReference>